<organism evidence="2 3">
    <name type="scientific">Oryza sativa subsp. japonica</name>
    <name type="common">Rice</name>
    <dbReference type="NCBI Taxonomy" id="39947"/>
    <lineage>
        <taxon>Eukaryota</taxon>
        <taxon>Viridiplantae</taxon>
        <taxon>Streptophyta</taxon>
        <taxon>Embryophyta</taxon>
        <taxon>Tracheophyta</taxon>
        <taxon>Spermatophyta</taxon>
        <taxon>Magnoliopsida</taxon>
        <taxon>Liliopsida</taxon>
        <taxon>Poales</taxon>
        <taxon>Poaceae</taxon>
        <taxon>BOP clade</taxon>
        <taxon>Oryzoideae</taxon>
        <taxon>Oryzeae</taxon>
        <taxon>Oryzinae</taxon>
        <taxon>Oryza</taxon>
        <taxon>Oryza sativa</taxon>
    </lineage>
</organism>
<gene>
    <name evidence="2" type="primary">OSJNBb0011H13.19</name>
</gene>
<name>Q851E6_ORYSJ</name>
<evidence type="ECO:0000313" key="2">
    <source>
        <dbReference type="EMBL" id="AAO38472.1"/>
    </source>
</evidence>
<evidence type="ECO:0000256" key="1">
    <source>
        <dbReference type="SAM" id="MobiDB-lite"/>
    </source>
</evidence>
<feature type="region of interest" description="Disordered" evidence="1">
    <location>
        <begin position="1"/>
        <end position="22"/>
    </location>
</feature>
<reference evidence="3" key="2">
    <citation type="journal article" date="2008" name="Nucleic Acids Res.">
        <title>The rice annotation project database (RAP-DB): 2008 update.</title>
        <authorList>
            <consortium name="The rice annotation project (RAP)"/>
        </authorList>
    </citation>
    <scope>GENOME REANNOTATION</scope>
    <source>
        <strain evidence="3">cv. Nipponbare</strain>
    </source>
</reference>
<accession>Q851E6</accession>
<dbReference type="EMBL" id="AC120983">
    <property type="protein sequence ID" value="AAO38472.1"/>
    <property type="molecule type" value="Genomic_DNA"/>
</dbReference>
<reference evidence="3" key="1">
    <citation type="journal article" date="2005" name="Nature">
        <title>The map-based sequence of the rice genome.</title>
        <authorList>
            <consortium name="International rice genome sequencing project (IRGSP)"/>
            <person name="Matsumoto T."/>
            <person name="Wu J."/>
            <person name="Kanamori H."/>
            <person name="Katayose Y."/>
            <person name="Fujisawa M."/>
            <person name="Namiki N."/>
            <person name="Mizuno H."/>
            <person name="Yamamoto K."/>
            <person name="Antonio B.A."/>
            <person name="Baba T."/>
            <person name="Sakata K."/>
            <person name="Nagamura Y."/>
            <person name="Aoki H."/>
            <person name="Arikawa K."/>
            <person name="Arita K."/>
            <person name="Bito T."/>
            <person name="Chiden Y."/>
            <person name="Fujitsuka N."/>
            <person name="Fukunaka R."/>
            <person name="Hamada M."/>
            <person name="Harada C."/>
            <person name="Hayashi A."/>
            <person name="Hijishita S."/>
            <person name="Honda M."/>
            <person name="Hosokawa S."/>
            <person name="Ichikawa Y."/>
            <person name="Idonuma A."/>
            <person name="Iijima M."/>
            <person name="Ikeda M."/>
            <person name="Ikeno M."/>
            <person name="Ito K."/>
            <person name="Ito S."/>
            <person name="Ito T."/>
            <person name="Ito Y."/>
            <person name="Ito Y."/>
            <person name="Iwabuchi A."/>
            <person name="Kamiya K."/>
            <person name="Karasawa W."/>
            <person name="Kurita K."/>
            <person name="Katagiri S."/>
            <person name="Kikuta A."/>
            <person name="Kobayashi H."/>
            <person name="Kobayashi N."/>
            <person name="Machita K."/>
            <person name="Maehara T."/>
            <person name="Masukawa M."/>
            <person name="Mizubayashi T."/>
            <person name="Mukai Y."/>
            <person name="Nagasaki H."/>
            <person name="Nagata Y."/>
            <person name="Naito S."/>
            <person name="Nakashima M."/>
            <person name="Nakama Y."/>
            <person name="Nakamichi Y."/>
            <person name="Nakamura M."/>
            <person name="Meguro A."/>
            <person name="Negishi M."/>
            <person name="Ohta I."/>
            <person name="Ohta T."/>
            <person name="Okamoto M."/>
            <person name="Ono N."/>
            <person name="Saji S."/>
            <person name="Sakaguchi M."/>
            <person name="Sakai K."/>
            <person name="Shibata M."/>
            <person name="Shimokawa T."/>
            <person name="Song J."/>
            <person name="Takazaki Y."/>
            <person name="Terasawa K."/>
            <person name="Tsugane M."/>
            <person name="Tsuji K."/>
            <person name="Ueda S."/>
            <person name="Waki K."/>
            <person name="Yamagata H."/>
            <person name="Yamamoto M."/>
            <person name="Yamamoto S."/>
            <person name="Yamane H."/>
            <person name="Yoshiki S."/>
            <person name="Yoshihara R."/>
            <person name="Yukawa K."/>
            <person name="Zhong H."/>
            <person name="Yano M."/>
            <person name="Yuan Q."/>
            <person name="Ouyang S."/>
            <person name="Liu J."/>
            <person name="Jones K.M."/>
            <person name="Gansberger K."/>
            <person name="Moffat K."/>
            <person name="Hill J."/>
            <person name="Bera J."/>
            <person name="Fadrosh D."/>
            <person name="Jin S."/>
            <person name="Johri S."/>
            <person name="Kim M."/>
            <person name="Overton L."/>
            <person name="Reardon M."/>
            <person name="Tsitrin T."/>
            <person name="Vuong H."/>
            <person name="Weaver B."/>
            <person name="Ciecko A."/>
            <person name="Tallon L."/>
            <person name="Jackson J."/>
            <person name="Pai G."/>
            <person name="Aken S.V."/>
            <person name="Utterback T."/>
            <person name="Reidmuller S."/>
            <person name="Feldblyum T."/>
            <person name="Hsiao J."/>
            <person name="Zismann V."/>
            <person name="Iobst S."/>
            <person name="de Vazeille A.R."/>
            <person name="Buell C.R."/>
            <person name="Ying K."/>
            <person name="Li Y."/>
            <person name="Lu T."/>
            <person name="Huang Y."/>
            <person name="Zhao Q."/>
            <person name="Feng Q."/>
            <person name="Zhang L."/>
            <person name="Zhu J."/>
            <person name="Weng Q."/>
            <person name="Mu J."/>
            <person name="Lu Y."/>
            <person name="Fan D."/>
            <person name="Liu Y."/>
            <person name="Guan J."/>
            <person name="Zhang Y."/>
            <person name="Yu S."/>
            <person name="Liu X."/>
            <person name="Zhang Y."/>
            <person name="Hong G."/>
            <person name="Han B."/>
            <person name="Choisne N."/>
            <person name="Demange N."/>
            <person name="Orjeda G."/>
            <person name="Samain S."/>
            <person name="Cattolico L."/>
            <person name="Pelletier E."/>
            <person name="Couloux A."/>
            <person name="Segurens B."/>
            <person name="Wincker P."/>
            <person name="D'Hont A."/>
            <person name="Scarpelli C."/>
            <person name="Weissenbach J."/>
            <person name="Salanoubat M."/>
            <person name="Quetier F."/>
            <person name="Yu Y."/>
            <person name="Kim H.R."/>
            <person name="Rambo T."/>
            <person name="Currie J."/>
            <person name="Collura K."/>
            <person name="Luo M."/>
            <person name="Yang T."/>
            <person name="Ammiraju J.S.S."/>
            <person name="Engler F."/>
            <person name="Soderlund C."/>
            <person name="Wing R.A."/>
            <person name="Palmer L.E."/>
            <person name="de la Bastide M."/>
            <person name="Spiegel L."/>
            <person name="Nascimento L."/>
            <person name="Zutavern T."/>
            <person name="O'Shaughnessy A."/>
            <person name="Dike S."/>
            <person name="Dedhia N."/>
            <person name="Preston R."/>
            <person name="Balija V."/>
            <person name="McCombie W.R."/>
            <person name="Chow T."/>
            <person name="Chen H."/>
            <person name="Chung M."/>
            <person name="Chen C."/>
            <person name="Shaw J."/>
            <person name="Wu H."/>
            <person name="Hsiao K."/>
            <person name="Chao Y."/>
            <person name="Chu M."/>
            <person name="Cheng C."/>
            <person name="Hour A."/>
            <person name="Lee P."/>
            <person name="Lin S."/>
            <person name="Lin Y."/>
            <person name="Liou J."/>
            <person name="Liu S."/>
            <person name="Hsing Y."/>
            <person name="Raghuvanshi S."/>
            <person name="Mohanty A."/>
            <person name="Bharti A.K."/>
            <person name="Gaur A."/>
            <person name="Gupta V."/>
            <person name="Kumar D."/>
            <person name="Ravi V."/>
            <person name="Vij S."/>
            <person name="Kapur A."/>
            <person name="Khurana P."/>
            <person name="Khurana P."/>
            <person name="Khurana J.P."/>
            <person name="Tyagi A.K."/>
            <person name="Gaikwad K."/>
            <person name="Singh A."/>
            <person name="Dalal V."/>
            <person name="Srivastava S."/>
            <person name="Dixit A."/>
            <person name="Pal A.K."/>
            <person name="Ghazi I.A."/>
            <person name="Yadav M."/>
            <person name="Pandit A."/>
            <person name="Bhargava A."/>
            <person name="Sureshbabu K."/>
            <person name="Batra K."/>
            <person name="Sharma T.R."/>
            <person name="Mohapatra T."/>
            <person name="Singh N.K."/>
            <person name="Messing J."/>
            <person name="Nelson A.B."/>
            <person name="Fuks G."/>
            <person name="Kavchok S."/>
            <person name="Keizer G."/>
            <person name="Linton E."/>
            <person name="Llaca V."/>
            <person name="Song R."/>
            <person name="Tanyolac B."/>
            <person name="Young S."/>
            <person name="Ho-Il K."/>
            <person name="Hahn J.H."/>
            <person name="Sangsakoo G."/>
            <person name="Vanavichit A."/>
            <person name="de Mattos Luiz.A.T."/>
            <person name="Zimmer P.D."/>
            <person name="Malone G."/>
            <person name="Dellagostin O."/>
            <person name="de Oliveira A.C."/>
            <person name="Bevan M."/>
            <person name="Bancroft I."/>
            <person name="Minx P."/>
            <person name="Cordum H."/>
            <person name="Wilson R."/>
            <person name="Cheng Z."/>
            <person name="Jin W."/>
            <person name="Jiang J."/>
            <person name="Leong S.A."/>
            <person name="Iwama H."/>
            <person name="Gojobori T."/>
            <person name="Itoh T."/>
            <person name="Niimura Y."/>
            <person name="Fujii Y."/>
            <person name="Habara T."/>
            <person name="Sakai H."/>
            <person name="Sato Y."/>
            <person name="Wilson G."/>
            <person name="Kumar K."/>
            <person name="McCouch S."/>
            <person name="Juretic N."/>
            <person name="Hoen D."/>
            <person name="Wright S."/>
            <person name="Bruskiewich R."/>
            <person name="Bureau T."/>
            <person name="Miyao A."/>
            <person name="Hirochika H."/>
            <person name="Nishikawa T."/>
            <person name="Kadowaki K."/>
            <person name="Sugiura M."/>
            <person name="Burr B."/>
            <person name="Sasaki T."/>
        </authorList>
    </citation>
    <scope>NUCLEOTIDE SEQUENCE [LARGE SCALE GENOMIC DNA]</scope>
    <source>
        <strain evidence="3">cv. Nipponbare</strain>
    </source>
</reference>
<proteinExistence type="predicted"/>
<evidence type="ECO:0000313" key="3">
    <source>
        <dbReference type="Proteomes" id="UP000000763"/>
    </source>
</evidence>
<dbReference type="Proteomes" id="UP000000763">
    <property type="component" value="Chromosome 3"/>
</dbReference>
<feature type="compositionally biased region" description="Basic and acidic residues" evidence="1">
    <location>
        <begin position="1"/>
        <end position="12"/>
    </location>
</feature>
<sequence length="50" mass="5780">MPSDIDIRDSLDKPNPVPAEADKSDLDEFIFDEEYYPVVDYILGYTAIQR</sequence>
<protein>
    <submittedName>
        <fullName evidence="2">Uncharacterized protein</fullName>
    </submittedName>
</protein>
<dbReference type="AlphaFoldDB" id="Q851E6"/>